<proteinExistence type="predicted"/>
<comment type="caution">
    <text evidence="3">The sequence shown here is derived from an EMBL/GenBank/DDBJ whole genome shotgun (WGS) entry which is preliminary data.</text>
</comment>
<dbReference type="RefSeq" id="WP_146463332.1">
    <property type="nucleotide sequence ID" value="NZ_VOGW01000010.1"/>
</dbReference>
<feature type="transmembrane region" description="Helical" evidence="2">
    <location>
        <begin position="20"/>
        <end position="38"/>
    </location>
</feature>
<gene>
    <name evidence="3" type="ORF">FRZ03_01780</name>
</gene>
<organism evidence="3 4">
    <name type="scientific">Streptomyces misionensis</name>
    <dbReference type="NCBI Taxonomy" id="67331"/>
    <lineage>
        <taxon>Bacteria</taxon>
        <taxon>Bacillati</taxon>
        <taxon>Actinomycetota</taxon>
        <taxon>Actinomycetes</taxon>
        <taxon>Kitasatosporales</taxon>
        <taxon>Streptomycetaceae</taxon>
        <taxon>Streptomyces</taxon>
    </lineage>
</organism>
<protein>
    <submittedName>
        <fullName evidence="3">Uncharacterized protein</fullName>
    </submittedName>
</protein>
<accession>A0A5C6K5K7</accession>
<evidence type="ECO:0000256" key="2">
    <source>
        <dbReference type="SAM" id="Phobius"/>
    </source>
</evidence>
<evidence type="ECO:0000313" key="4">
    <source>
        <dbReference type="Proteomes" id="UP000320481"/>
    </source>
</evidence>
<dbReference type="EMBL" id="VOGW01000010">
    <property type="protein sequence ID" value="TWV57641.1"/>
    <property type="molecule type" value="Genomic_DNA"/>
</dbReference>
<evidence type="ECO:0000256" key="1">
    <source>
        <dbReference type="SAM" id="Coils"/>
    </source>
</evidence>
<dbReference type="Proteomes" id="UP000320481">
    <property type="component" value="Unassembled WGS sequence"/>
</dbReference>
<name>A0A5C6K5K7_9ACTN</name>
<dbReference type="AlphaFoldDB" id="A0A5C6K5K7"/>
<feature type="coiled-coil region" evidence="1">
    <location>
        <begin position="61"/>
        <end position="94"/>
    </location>
</feature>
<keyword evidence="2" id="KW-0472">Membrane</keyword>
<keyword evidence="4" id="KW-1185">Reference proteome</keyword>
<keyword evidence="1" id="KW-0175">Coiled coil</keyword>
<sequence length="328" mass="35471">MDDPEPPATDEGLVPHIRTSVLLASLLATAAGLLLYALDIPGDDIYLFVAGLSGGASVAEAAEALERRDAAREHNEVLRRNQELQDRVSALNKQIRTMREPALRAAAAIGSAFVMRNTNPDSEDAVFLGVSDELRAAHDVNDTYGICRAMKTRWGTHASESFMLGRQLTGGLGDPTLLAQEETRSLIRDRLGLRTDDTALVAAVDLALQAQVEPGALMRYAGQVLRYITMDSTSVKAKQLRARLVRGHEGLEEDGPTTGDDSDSDFRRQLAILVAAGVHENDPDVRLFLGVLSQDTEMVAEAMASGANPNVPDIEILRRHRSVLDAAE</sequence>
<keyword evidence="2" id="KW-0812">Transmembrane</keyword>
<reference evidence="3" key="1">
    <citation type="journal article" date="2019" name="Microbiol. Resour. Announc.">
        <title>Draft Genomic Sequences of Streptomyces misionensis and Streptomyces albidoflavus, bacteria applied for phytopathogen biocontrol.</title>
        <authorList>
            <person name="Pylro V."/>
            <person name="Dias A."/>
            <person name="Andreote F."/>
            <person name="Varani A."/>
            <person name="Andreote C."/>
            <person name="Bernardo E."/>
            <person name="Martins T."/>
        </authorList>
    </citation>
    <scope>NUCLEOTIDE SEQUENCE [LARGE SCALE GENOMIC DNA]</scope>
    <source>
        <strain evidence="3">66</strain>
    </source>
</reference>
<evidence type="ECO:0000313" key="3">
    <source>
        <dbReference type="EMBL" id="TWV57641.1"/>
    </source>
</evidence>
<keyword evidence="2" id="KW-1133">Transmembrane helix</keyword>